<feature type="transmembrane region" description="Helical" evidence="1">
    <location>
        <begin position="114"/>
        <end position="132"/>
    </location>
</feature>
<keyword evidence="3" id="KW-1185">Reference proteome</keyword>
<accession>A0A2S9J5X6</accession>
<sequence>MGRVIITNIVRFVIMVLLQVALFKNIGYYNVATTYPYIFFIFLLPIGLPNLLLFLISFVTGLVIDAFYDSVGVHAAACVCLGLFRIFFHKITVEVELKESFNTPSLGVMGTKWFLSYVFFGTFVHHFFLFLVETFTFSNFLYTLASTILSSIFTTCIIVLMNLLVYRRKSRVGNI</sequence>
<gene>
    <name evidence="2" type="ORF">C5745_06510</name>
</gene>
<keyword evidence="1" id="KW-0472">Membrane</keyword>
<feature type="transmembrane region" description="Helical" evidence="1">
    <location>
        <begin position="35"/>
        <end position="59"/>
    </location>
</feature>
<reference evidence="2 3" key="1">
    <citation type="submission" date="2018-02" db="EMBL/GenBank/DDBJ databases">
        <title>The draft genome of Sphingobacterium sp. 5JN-11.</title>
        <authorList>
            <person name="Liu L."/>
            <person name="Li L."/>
            <person name="Liang L."/>
            <person name="Zhang X."/>
            <person name="Wang T."/>
        </authorList>
    </citation>
    <scope>NUCLEOTIDE SEQUENCE [LARGE SCALE GENOMIC DNA]</scope>
    <source>
        <strain evidence="2 3">5JN-11</strain>
    </source>
</reference>
<comment type="caution">
    <text evidence="2">The sequence shown here is derived from an EMBL/GenBank/DDBJ whole genome shotgun (WGS) entry which is preliminary data.</text>
</comment>
<dbReference type="AlphaFoldDB" id="A0A2S9J5X6"/>
<organism evidence="2 3">
    <name type="scientific">Sphingobacterium haloxyli</name>
    <dbReference type="NCBI Taxonomy" id="2100533"/>
    <lineage>
        <taxon>Bacteria</taxon>
        <taxon>Pseudomonadati</taxon>
        <taxon>Bacteroidota</taxon>
        <taxon>Sphingobacteriia</taxon>
        <taxon>Sphingobacteriales</taxon>
        <taxon>Sphingobacteriaceae</taxon>
        <taxon>Sphingobacterium</taxon>
    </lineage>
</organism>
<keyword evidence="1" id="KW-1133">Transmembrane helix</keyword>
<dbReference type="RefSeq" id="WP_105716187.1">
    <property type="nucleotide sequence ID" value="NZ_PVBQ01000004.1"/>
</dbReference>
<feature type="transmembrane region" description="Helical" evidence="1">
    <location>
        <begin position="6"/>
        <end position="23"/>
    </location>
</feature>
<evidence type="ECO:0000256" key="1">
    <source>
        <dbReference type="SAM" id="Phobius"/>
    </source>
</evidence>
<keyword evidence="1" id="KW-0812">Transmembrane</keyword>
<protein>
    <submittedName>
        <fullName evidence="2">Rod shape-determining protein MreD</fullName>
    </submittedName>
</protein>
<dbReference type="Proteomes" id="UP000239711">
    <property type="component" value="Unassembled WGS sequence"/>
</dbReference>
<evidence type="ECO:0000313" key="3">
    <source>
        <dbReference type="Proteomes" id="UP000239711"/>
    </source>
</evidence>
<dbReference type="EMBL" id="PVBQ01000004">
    <property type="protein sequence ID" value="PRD48160.1"/>
    <property type="molecule type" value="Genomic_DNA"/>
</dbReference>
<feature type="transmembrane region" description="Helical" evidence="1">
    <location>
        <begin position="71"/>
        <end position="88"/>
    </location>
</feature>
<name>A0A2S9J5X6_9SPHI</name>
<feature type="transmembrane region" description="Helical" evidence="1">
    <location>
        <begin position="144"/>
        <end position="166"/>
    </location>
</feature>
<proteinExistence type="predicted"/>
<dbReference type="OrthoDB" id="1132160at2"/>
<evidence type="ECO:0000313" key="2">
    <source>
        <dbReference type="EMBL" id="PRD48160.1"/>
    </source>
</evidence>